<dbReference type="RefSeq" id="XP_068356031.1">
    <property type="nucleotide sequence ID" value="XM_068493406.1"/>
</dbReference>
<dbReference type="VEuPathDB" id="TrichDB:TRFO_06951"/>
<dbReference type="InterPro" id="IPR035892">
    <property type="entry name" value="C2_domain_sf"/>
</dbReference>
<dbReference type="PROSITE" id="PS50004">
    <property type="entry name" value="C2"/>
    <property type="match status" value="2"/>
</dbReference>
<proteinExistence type="predicted"/>
<evidence type="ECO:0000313" key="5">
    <source>
        <dbReference type="Proteomes" id="UP000179807"/>
    </source>
</evidence>
<reference evidence="4" key="1">
    <citation type="submission" date="2016-10" db="EMBL/GenBank/DDBJ databases">
        <authorList>
            <person name="Benchimol M."/>
            <person name="Almeida L.G."/>
            <person name="Vasconcelos A.T."/>
            <person name="Perreira-Neves A."/>
            <person name="Rosa I.A."/>
            <person name="Tasca T."/>
            <person name="Bogo M.R."/>
            <person name="de Souza W."/>
        </authorList>
    </citation>
    <scope>NUCLEOTIDE SEQUENCE [LARGE SCALE GENOMIC DNA]</scope>
    <source>
        <strain evidence="4">K</strain>
    </source>
</reference>
<evidence type="ECO:0000256" key="1">
    <source>
        <dbReference type="ARBA" id="ARBA00022723"/>
    </source>
</evidence>
<evidence type="ECO:0000256" key="2">
    <source>
        <dbReference type="ARBA" id="ARBA00022837"/>
    </source>
</evidence>
<keyword evidence="5" id="KW-1185">Reference proteome</keyword>
<dbReference type="SUPFAM" id="SSF49562">
    <property type="entry name" value="C2 domain (Calcium/lipid-binding domain, CaLB)"/>
    <property type="match status" value="2"/>
</dbReference>
<dbReference type="InterPro" id="IPR000008">
    <property type="entry name" value="C2_dom"/>
</dbReference>
<protein>
    <recommendedName>
        <fullName evidence="3">C2 domain-containing protein</fullName>
    </recommendedName>
</protein>
<dbReference type="GeneID" id="94828110"/>
<organism evidence="4 5">
    <name type="scientific">Tritrichomonas foetus</name>
    <dbReference type="NCBI Taxonomy" id="1144522"/>
    <lineage>
        <taxon>Eukaryota</taxon>
        <taxon>Metamonada</taxon>
        <taxon>Parabasalia</taxon>
        <taxon>Tritrichomonadida</taxon>
        <taxon>Tritrichomonadidae</taxon>
        <taxon>Tritrichomonas</taxon>
    </lineage>
</organism>
<dbReference type="Pfam" id="PF00168">
    <property type="entry name" value="C2"/>
    <property type="match status" value="2"/>
</dbReference>
<comment type="caution">
    <text evidence="4">The sequence shown here is derived from an EMBL/GenBank/DDBJ whole genome shotgun (WGS) entry which is preliminary data.</text>
</comment>
<evidence type="ECO:0000259" key="3">
    <source>
        <dbReference type="PROSITE" id="PS50004"/>
    </source>
</evidence>
<keyword evidence="2" id="KW-0106">Calcium</keyword>
<dbReference type="PANTHER" id="PTHR45911">
    <property type="entry name" value="C2 DOMAIN-CONTAINING PROTEIN"/>
    <property type="match status" value="1"/>
</dbReference>
<dbReference type="CDD" id="cd00030">
    <property type="entry name" value="C2"/>
    <property type="match status" value="1"/>
</dbReference>
<feature type="domain" description="C2" evidence="3">
    <location>
        <begin position="1"/>
        <end position="109"/>
    </location>
</feature>
<name>A0A1J4JUR7_9EUKA</name>
<dbReference type="Proteomes" id="UP000179807">
    <property type="component" value="Unassembled WGS sequence"/>
</dbReference>
<dbReference type="Gene3D" id="2.60.40.150">
    <property type="entry name" value="C2 domain"/>
    <property type="match status" value="2"/>
</dbReference>
<keyword evidence="1" id="KW-0479">Metal-binding</keyword>
<dbReference type="OrthoDB" id="270970at2759"/>
<gene>
    <name evidence="4" type="ORF">TRFO_06951</name>
</gene>
<sequence>MSSFQPAYKIWMQVKRASDLLPPGGSPLNPYISFQLQGSSENVKTKSIKNSTDPVYNDTLSIDGFFIGSDMLHIWVLNKDEDGNEDKVVGYAQLFMNDLQLGSNQNITVDLYKYDEKRKTMSRQSTKGEAGSINIIFHLAKLNDTPFEVNEWSYPLYQAWFDVISASNIPQVQGQPANPYVSVTVSPAANLQVYRTKAKMGITHPLWNERTRLLLDNYQSQTLNITMHSKNNDGEDPVIGQLSIDLSKCTVGPVIDTHVAMQSQTGDSPIVLHLRLQILAKGTDPFDFVRVTEEEEAEAYNEIQLRGINLIMPQPGVEAVDLVAINTKLITTSTITTTTTTTTTTTAMVFDDATIMDMIKAEQETSSREAEILLRSVNSYDHCNFDWEALSSTFSTSFTGYSQKGHSISGPHPSDENNTWHYHEVIIRDKVRKPKKIENIKLTLAGLDDIPMDAEDATLEITAQLLSLTKPKGQAYRVVLDGSSENANVFEFKKVKPGYSVEILIYQKAGGETKLIAGQRLRVKKMKFDEDDIQQVKLLTPEQLKNSEDYNKRGTAGRIVLLFEHEVNYR</sequence>
<dbReference type="SMART" id="SM00239">
    <property type="entry name" value="C2"/>
    <property type="match status" value="2"/>
</dbReference>
<feature type="domain" description="C2" evidence="3">
    <location>
        <begin position="138"/>
        <end position="259"/>
    </location>
</feature>
<accession>A0A1J4JUR7</accession>
<evidence type="ECO:0000313" key="4">
    <source>
        <dbReference type="EMBL" id="OHT02895.1"/>
    </source>
</evidence>
<dbReference type="GO" id="GO:0005509">
    <property type="term" value="F:calcium ion binding"/>
    <property type="evidence" value="ECO:0007669"/>
    <property type="project" value="TreeGrafter"/>
</dbReference>
<dbReference type="PANTHER" id="PTHR45911:SF4">
    <property type="entry name" value="MULTIPLE C2 AND TRANSMEMBRANE DOMAIN-CONTAINING PROTEIN"/>
    <property type="match status" value="1"/>
</dbReference>
<dbReference type="AlphaFoldDB" id="A0A1J4JUR7"/>
<dbReference type="EMBL" id="MLAK01000849">
    <property type="protein sequence ID" value="OHT02895.1"/>
    <property type="molecule type" value="Genomic_DNA"/>
</dbReference>
<dbReference type="GO" id="GO:0016020">
    <property type="term" value="C:membrane"/>
    <property type="evidence" value="ECO:0007669"/>
    <property type="project" value="TreeGrafter"/>
</dbReference>